<dbReference type="GO" id="GO:0071897">
    <property type="term" value="P:DNA biosynthetic process"/>
    <property type="evidence" value="ECO:0007669"/>
    <property type="project" value="UniProtKB-ARBA"/>
</dbReference>
<dbReference type="Pfam" id="PF05380">
    <property type="entry name" value="Peptidase_A17"/>
    <property type="match status" value="1"/>
</dbReference>
<dbReference type="PANTHER" id="PTHR47331">
    <property type="entry name" value="PHD-TYPE DOMAIN-CONTAINING PROTEIN"/>
    <property type="match status" value="1"/>
</dbReference>
<dbReference type="PROSITE" id="PS50016">
    <property type="entry name" value="ZF_PHD_2"/>
    <property type="match status" value="1"/>
</dbReference>
<keyword evidence="7" id="KW-1185">Reference proteome</keyword>
<dbReference type="Gene3D" id="3.30.40.10">
    <property type="entry name" value="Zinc/RING finger domain, C3HC4 (zinc finger)"/>
    <property type="match status" value="1"/>
</dbReference>
<dbReference type="InterPro" id="IPR043502">
    <property type="entry name" value="DNA/RNA_pol_sf"/>
</dbReference>
<dbReference type="EnsemblMetazoa" id="AMIN005868-RA">
    <property type="protein sequence ID" value="AMIN005868-PA"/>
    <property type="gene ID" value="AMIN005868"/>
</dbReference>
<dbReference type="GO" id="GO:0008270">
    <property type="term" value="F:zinc ion binding"/>
    <property type="evidence" value="ECO:0007669"/>
    <property type="project" value="UniProtKB-KW"/>
</dbReference>
<dbReference type="VEuPathDB" id="VectorBase:AMIN005868"/>
<dbReference type="InterPro" id="IPR001965">
    <property type="entry name" value="Znf_PHD"/>
</dbReference>
<dbReference type="PROSITE" id="PS01359">
    <property type="entry name" value="ZF_PHD_1"/>
    <property type="match status" value="1"/>
</dbReference>
<name>A0A182W6A2_9DIPT</name>
<dbReference type="SUPFAM" id="SSF57903">
    <property type="entry name" value="FYVE/PHD zinc finger"/>
    <property type="match status" value="1"/>
</dbReference>
<dbReference type="AlphaFoldDB" id="A0A182W6A2"/>
<dbReference type="SUPFAM" id="SSF56672">
    <property type="entry name" value="DNA/RNA polymerases"/>
    <property type="match status" value="1"/>
</dbReference>
<dbReference type="STRING" id="112268.A0A182W6A2"/>
<keyword evidence="2 4" id="KW-0863">Zinc-finger</keyword>
<evidence type="ECO:0000256" key="4">
    <source>
        <dbReference type="PROSITE-ProRule" id="PRU00146"/>
    </source>
</evidence>
<dbReference type="Gene3D" id="3.30.70.270">
    <property type="match status" value="1"/>
</dbReference>
<evidence type="ECO:0000313" key="7">
    <source>
        <dbReference type="Proteomes" id="UP000075920"/>
    </source>
</evidence>
<protein>
    <recommendedName>
        <fullName evidence="5">PHD-type domain-containing protein</fullName>
    </recommendedName>
</protein>
<evidence type="ECO:0000259" key="5">
    <source>
        <dbReference type="PROSITE" id="PS50016"/>
    </source>
</evidence>
<feature type="domain" description="PHD-type" evidence="5">
    <location>
        <begin position="9"/>
        <end position="57"/>
    </location>
</feature>
<keyword evidence="3" id="KW-0862">Zinc</keyword>
<organism evidence="6 7">
    <name type="scientific">Anopheles minimus</name>
    <dbReference type="NCBI Taxonomy" id="112268"/>
    <lineage>
        <taxon>Eukaryota</taxon>
        <taxon>Metazoa</taxon>
        <taxon>Ecdysozoa</taxon>
        <taxon>Arthropoda</taxon>
        <taxon>Hexapoda</taxon>
        <taxon>Insecta</taxon>
        <taxon>Pterygota</taxon>
        <taxon>Neoptera</taxon>
        <taxon>Endopterygota</taxon>
        <taxon>Diptera</taxon>
        <taxon>Nematocera</taxon>
        <taxon>Culicoidea</taxon>
        <taxon>Culicidae</taxon>
        <taxon>Anophelinae</taxon>
        <taxon>Anopheles</taxon>
    </lineage>
</organism>
<dbReference type="Pfam" id="PF00628">
    <property type="entry name" value="PHD"/>
    <property type="match status" value="1"/>
</dbReference>
<evidence type="ECO:0000256" key="2">
    <source>
        <dbReference type="ARBA" id="ARBA00022771"/>
    </source>
</evidence>
<dbReference type="InterPro" id="IPR008042">
    <property type="entry name" value="Retrotrans_Pao"/>
</dbReference>
<sequence length="596" mass="67798">MENSSMANQQPCTICNAVKTDKMVTCDACEDWFHLSCVNEDESVFSREWLCRVCKPNPIEQRVSSEAAVGSQPDSMKEISRLFEEIKACMDKCAFPQSSSSNEEPCDRCNQTSREGYIDEPVATKTRLGWVVSGRCDSNGRFPVKRETISAHRAQLCECRDIEVRIENALKGSFALEQPRGAFNDVIRSKEDERALEMLGKITKLMDGRYTTGLLWRYNDTVLPKNRILALKRMECLERKMKSDQTLRNVMNTKMKEYLSKGYIRSVTSEEKLTNHPREWYLPIFPVFNPNKPNKVRIVWDAAATFRGHSLNSALSTGPDLLSPLSSVLQRFRERRIAVAADISEMYHQVRINDHDLQSQRFLWKWSHDQVEPDEYVMLRMTFGSSCSPSCAQYAKNINADRFSEQYPEAAKCIEQFLKDLTLELSSTPNKVLDMWWDSQSDTFCFKTPVSMHSFLDGKTVPTKRQLLSLLMSIYDPLGLIAGFLFFLKIILQEVWRAGVGWDEEISPAQYDKWSKYATRSADLPMVVSVAGFIVVVAPNTKSVVRSNTLPRSNAVLDSFGSPDDTAVDAEFAASPMLIDVLRIIFPSKADKSVLK</sequence>
<dbReference type="Proteomes" id="UP000075920">
    <property type="component" value="Unassembled WGS sequence"/>
</dbReference>
<reference evidence="6" key="2">
    <citation type="submission" date="2020-05" db="UniProtKB">
        <authorList>
            <consortium name="EnsemblMetazoa"/>
        </authorList>
    </citation>
    <scope>IDENTIFICATION</scope>
    <source>
        <strain evidence="6">MINIMUS1</strain>
    </source>
</reference>
<dbReference type="InterPro" id="IPR013083">
    <property type="entry name" value="Znf_RING/FYVE/PHD"/>
</dbReference>
<dbReference type="SMART" id="SM00249">
    <property type="entry name" value="PHD"/>
    <property type="match status" value="1"/>
</dbReference>
<evidence type="ECO:0000313" key="6">
    <source>
        <dbReference type="EnsemblMetazoa" id="AMIN005868-PA"/>
    </source>
</evidence>
<evidence type="ECO:0000256" key="1">
    <source>
        <dbReference type="ARBA" id="ARBA00022723"/>
    </source>
</evidence>
<evidence type="ECO:0000256" key="3">
    <source>
        <dbReference type="ARBA" id="ARBA00022833"/>
    </source>
</evidence>
<proteinExistence type="predicted"/>
<dbReference type="InterPro" id="IPR011011">
    <property type="entry name" value="Znf_FYVE_PHD"/>
</dbReference>
<dbReference type="InterPro" id="IPR043128">
    <property type="entry name" value="Rev_trsase/Diguanyl_cyclase"/>
</dbReference>
<keyword evidence="1" id="KW-0479">Metal-binding</keyword>
<dbReference type="PANTHER" id="PTHR47331:SF5">
    <property type="entry name" value="RIBONUCLEASE H"/>
    <property type="match status" value="1"/>
</dbReference>
<dbReference type="InterPro" id="IPR019787">
    <property type="entry name" value="Znf_PHD-finger"/>
</dbReference>
<dbReference type="InterPro" id="IPR019786">
    <property type="entry name" value="Zinc_finger_PHD-type_CS"/>
</dbReference>
<accession>A0A182W6A2</accession>
<dbReference type="Gene3D" id="3.10.10.10">
    <property type="entry name" value="HIV Type 1 Reverse Transcriptase, subunit A, domain 1"/>
    <property type="match status" value="1"/>
</dbReference>
<reference evidence="7" key="1">
    <citation type="submission" date="2013-03" db="EMBL/GenBank/DDBJ databases">
        <title>The Genome Sequence of Anopheles minimus MINIMUS1.</title>
        <authorList>
            <consortium name="The Broad Institute Genomics Platform"/>
            <person name="Neafsey D.E."/>
            <person name="Walton C."/>
            <person name="Walker B."/>
            <person name="Young S.K."/>
            <person name="Zeng Q."/>
            <person name="Gargeya S."/>
            <person name="Fitzgerald M."/>
            <person name="Haas B."/>
            <person name="Abouelleil A."/>
            <person name="Allen A.W."/>
            <person name="Alvarado L."/>
            <person name="Arachchi H.M."/>
            <person name="Berlin A.M."/>
            <person name="Chapman S.B."/>
            <person name="Gainer-Dewar J."/>
            <person name="Goldberg J."/>
            <person name="Griggs A."/>
            <person name="Gujja S."/>
            <person name="Hansen M."/>
            <person name="Howarth C."/>
            <person name="Imamovic A."/>
            <person name="Ireland A."/>
            <person name="Larimer J."/>
            <person name="McCowan C."/>
            <person name="Murphy C."/>
            <person name="Pearson M."/>
            <person name="Poon T.W."/>
            <person name="Priest M."/>
            <person name="Roberts A."/>
            <person name="Saif S."/>
            <person name="Shea T."/>
            <person name="Sisk P."/>
            <person name="Sykes S."/>
            <person name="Wortman J."/>
            <person name="Nusbaum C."/>
            <person name="Birren B."/>
        </authorList>
    </citation>
    <scope>NUCLEOTIDE SEQUENCE [LARGE SCALE GENOMIC DNA]</scope>
    <source>
        <strain evidence="7">MINIMUS1</strain>
    </source>
</reference>